<organism evidence="2 3">
    <name type="scientific">Flavihumibacter solisilvae</name>
    <dbReference type="NCBI Taxonomy" id="1349421"/>
    <lineage>
        <taxon>Bacteria</taxon>
        <taxon>Pseudomonadati</taxon>
        <taxon>Bacteroidota</taxon>
        <taxon>Chitinophagia</taxon>
        <taxon>Chitinophagales</taxon>
        <taxon>Chitinophagaceae</taxon>
        <taxon>Flavihumibacter</taxon>
    </lineage>
</organism>
<dbReference type="Proteomes" id="UP000031408">
    <property type="component" value="Unassembled WGS sequence"/>
</dbReference>
<sequence length="689" mass="78986">MKSTQMKALVILFIMIYSGSARHCSAQELPGQESGSLEMLAAQNENELENDEQLLQLSFLKGRQLNINAVSLEQLSVFSFLTPLQLQSFFQYRHLFGPFISRYELQAVPGWDIITIRRILPFLSVSNDIESAVSWKEIIAEGQSQLLLRTGSVVEKSKGYIPDSVSHKKYSGDPSKFFFRYTYQYRQRLWWGLSGEKDAGEVMGVKKGIDFTGFHVMLRGNGFLRVLAIGDYVVNIGQGLTQWQGLAFGKSGESIQVFRQGNLLAPYRSAGEWNFHRGLAGSFQYGNFELTTFISHRKLSGNLVNDTSVAAISSLSETGYHRTAGELEDRNRVRMICMGANLEYRRGKLQSGINIIQYRFSHQFIPANEPYNYYAFRGKSLLNPGAHYNYHIRNAFFFGEVAKGFKGAAVLQGMIINLHRSIDMSLVYRKIDPGYKAFFASALTEGSNVNNETGFYLGMKFMLSKGWVVSAYADHFHFPWLRFRNDAPSSGQEYLIQVNWTKKRKWETYIRMRYSANPENGQGNVVNETVSKRIFNARVHAELTLNRQLVVASRFDYAVYNKDNHRQFGFAAYADAKYQLAKPSITLSVRSQFFNTDGYESRIYAYERDVLYTYSIPSFFDSGWRYYLQIQGKLPPLRMLKSLTFSWWVRWAQTLYNNKSSIGSGQDEISGNQKSDWKCQLIVNLQKHE</sequence>
<accession>A0A0C1IS07</accession>
<dbReference type="OrthoDB" id="9766750at2"/>
<dbReference type="SUPFAM" id="SSF47781">
    <property type="entry name" value="RuvA domain 2-like"/>
    <property type="match status" value="1"/>
</dbReference>
<name>A0A0C1IS07_9BACT</name>
<feature type="signal peptide" evidence="1">
    <location>
        <begin position="1"/>
        <end position="23"/>
    </location>
</feature>
<reference evidence="2 3" key="1">
    <citation type="submission" date="2014-11" db="EMBL/GenBank/DDBJ databases">
        <title>Genome sequence of Flavihumibacter solisilvae 3-3.</title>
        <authorList>
            <person name="Zhou G."/>
            <person name="Li M."/>
            <person name="Wang G."/>
        </authorList>
    </citation>
    <scope>NUCLEOTIDE SEQUENCE [LARGE SCALE GENOMIC DNA]</scope>
    <source>
        <strain evidence="2 3">3-3</strain>
    </source>
</reference>
<comment type="caution">
    <text evidence="2">The sequence shown here is derived from an EMBL/GenBank/DDBJ whole genome shotgun (WGS) entry which is preliminary data.</text>
</comment>
<keyword evidence="1" id="KW-0732">Signal</keyword>
<dbReference type="RefSeq" id="WP_039142478.1">
    <property type="nucleotide sequence ID" value="NZ_JSVC01000021.1"/>
</dbReference>
<feature type="chain" id="PRO_5002134280" description="Helix-hairpin-helix DNA-binding motif class 1 domain-containing protein" evidence="1">
    <location>
        <begin position="24"/>
        <end position="689"/>
    </location>
</feature>
<evidence type="ECO:0000313" key="2">
    <source>
        <dbReference type="EMBL" id="KIC93219.1"/>
    </source>
</evidence>
<dbReference type="AlphaFoldDB" id="A0A0C1IS07"/>
<proteinExistence type="predicted"/>
<dbReference type="InterPro" id="IPR010994">
    <property type="entry name" value="RuvA_2-like"/>
</dbReference>
<gene>
    <name evidence="2" type="ORF">OI18_18365</name>
</gene>
<dbReference type="STRING" id="1349421.OI18_18365"/>
<keyword evidence="3" id="KW-1185">Reference proteome</keyword>
<dbReference type="EMBL" id="JSVC01000021">
    <property type="protein sequence ID" value="KIC93219.1"/>
    <property type="molecule type" value="Genomic_DNA"/>
</dbReference>
<evidence type="ECO:0008006" key="4">
    <source>
        <dbReference type="Google" id="ProtNLM"/>
    </source>
</evidence>
<protein>
    <recommendedName>
        <fullName evidence="4">Helix-hairpin-helix DNA-binding motif class 1 domain-containing protein</fullName>
    </recommendedName>
</protein>
<evidence type="ECO:0000313" key="3">
    <source>
        <dbReference type="Proteomes" id="UP000031408"/>
    </source>
</evidence>
<evidence type="ECO:0000256" key="1">
    <source>
        <dbReference type="SAM" id="SignalP"/>
    </source>
</evidence>